<name>A0A232EDT3_9HYME</name>
<gene>
    <name evidence="1" type="ORF">TSAR_013965</name>
</gene>
<evidence type="ECO:0000313" key="1">
    <source>
        <dbReference type="EMBL" id="OXU16492.1"/>
    </source>
</evidence>
<sequence>KLTETTFPIVVLRGPFEPKSRARLAGVVDEFYNIKFNPDEETVGIYCRKVSEKASLIKDGGFDIPDTLKCFQLIRKLPADYENLVQILIESHRKPIIGPYQRKPPLDVERIKYPFMSFSQAHPKLTETTFPIVVLRGPFEPKSRARLAGVVDEFYNIKFNPDEETVGIYCRKVSEKASLIKDGGFDIPDTLKCFQLIRKLPADYENLVQILYRVYDKEFTFANIQKQLITEEGRTKQKRKDDVLSNNVIEKCDEWIVDSGATSHFCTEKVHLQNFVELPPTEVLIGDKNAKSHCAVCSKYEEKPKKWSMYGQSRIRHQMEE</sequence>
<evidence type="ECO:0000313" key="2">
    <source>
        <dbReference type="Proteomes" id="UP000215335"/>
    </source>
</evidence>
<organism evidence="1 2">
    <name type="scientific">Trichomalopsis sarcophagae</name>
    <dbReference type="NCBI Taxonomy" id="543379"/>
    <lineage>
        <taxon>Eukaryota</taxon>
        <taxon>Metazoa</taxon>
        <taxon>Ecdysozoa</taxon>
        <taxon>Arthropoda</taxon>
        <taxon>Hexapoda</taxon>
        <taxon>Insecta</taxon>
        <taxon>Pterygota</taxon>
        <taxon>Neoptera</taxon>
        <taxon>Endopterygota</taxon>
        <taxon>Hymenoptera</taxon>
        <taxon>Apocrita</taxon>
        <taxon>Proctotrupomorpha</taxon>
        <taxon>Chalcidoidea</taxon>
        <taxon>Pteromalidae</taxon>
        <taxon>Pteromalinae</taxon>
        <taxon>Trichomalopsis</taxon>
    </lineage>
</organism>
<dbReference type="EMBL" id="NNAY01006001">
    <property type="protein sequence ID" value="OXU16492.1"/>
    <property type="molecule type" value="Genomic_DNA"/>
</dbReference>
<reference evidence="1 2" key="1">
    <citation type="journal article" date="2017" name="Curr. Biol.">
        <title>The Evolution of Venom by Co-option of Single-Copy Genes.</title>
        <authorList>
            <person name="Martinson E.O."/>
            <person name="Mrinalini"/>
            <person name="Kelkar Y.D."/>
            <person name="Chang C.H."/>
            <person name="Werren J.H."/>
        </authorList>
    </citation>
    <scope>NUCLEOTIDE SEQUENCE [LARGE SCALE GENOMIC DNA]</scope>
    <source>
        <strain evidence="1 2">Alberta</strain>
        <tissue evidence="1">Whole body</tissue>
    </source>
</reference>
<accession>A0A232EDT3</accession>
<keyword evidence="2" id="KW-1185">Reference proteome</keyword>
<feature type="non-terminal residue" evidence="1">
    <location>
        <position position="1"/>
    </location>
</feature>
<protein>
    <submittedName>
        <fullName evidence="1">Uncharacterized protein</fullName>
    </submittedName>
</protein>
<dbReference type="STRING" id="543379.A0A232EDT3"/>
<comment type="caution">
    <text evidence="1">The sequence shown here is derived from an EMBL/GenBank/DDBJ whole genome shotgun (WGS) entry which is preliminary data.</text>
</comment>
<dbReference type="Pfam" id="PF14223">
    <property type="entry name" value="Retrotran_gag_2"/>
    <property type="match status" value="2"/>
</dbReference>
<dbReference type="AlphaFoldDB" id="A0A232EDT3"/>
<dbReference type="Proteomes" id="UP000215335">
    <property type="component" value="Unassembled WGS sequence"/>
</dbReference>
<proteinExistence type="predicted"/>